<dbReference type="Proteomes" id="UP000782312">
    <property type="component" value="Unassembled WGS sequence"/>
</dbReference>
<dbReference type="AlphaFoldDB" id="A0A932MNH1"/>
<dbReference type="InterPro" id="IPR036388">
    <property type="entry name" value="WH-like_DNA-bd_sf"/>
</dbReference>
<organism evidence="2 3">
    <name type="scientific">Tectimicrobiota bacterium</name>
    <dbReference type="NCBI Taxonomy" id="2528274"/>
    <lineage>
        <taxon>Bacteria</taxon>
        <taxon>Pseudomonadati</taxon>
        <taxon>Nitrospinota/Tectimicrobiota group</taxon>
        <taxon>Candidatus Tectimicrobiota</taxon>
    </lineage>
</organism>
<dbReference type="InterPro" id="IPR009061">
    <property type="entry name" value="DNA-bd_dom_put_sf"/>
</dbReference>
<dbReference type="EMBL" id="JACPUR010000018">
    <property type="protein sequence ID" value="MBI3127572.1"/>
    <property type="molecule type" value="Genomic_DNA"/>
</dbReference>
<evidence type="ECO:0000313" key="2">
    <source>
        <dbReference type="EMBL" id="MBI3127572.1"/>
    </source>
</evidence>
<protein>
    <submittedName>
        <fullName evidence="2">Helix-turn-helix domain-containing protein</fullName>
    </submittedName>
</protein>
<dbReference type="Pfam" id="PF12728">
    <property type="entry name" value="HTH_17"/>
    <property type="match status" value="1"/>
</dbReference>
<reference evidence="2" key="1">
    <citation type="submission" date="2020-07" db="EMBL/GenBank/DDBJ databases">
        <title>Huge and variable diversity of episymbiotic CPR bacteria and DPANN archaea in groundwater ecosystems.</title>
        <authorList>
            <person name="He C.Y."/>
            <person name="Keren R."/>
            <person name="Whittaker M."/>
            <person name="Farag I.F."/>
            <person name="Doudna J."/>
            <person name="Cate J.H.D."/>
            <person name="Banfield J.F."/>
        </authorList>
    </citation>
    <scope>NUCLEOTIDE SEQUENCE</scope>
    <source>
        <strain evidence="2">NC_groundwater_763_Ag_S-0.2um_68_21</strain>
    </source>
</reference>
<accession>A0A932MNH1</accession>
<feature type="domain" description="Helix-turn-helix" evidence="1">
    <location>
        <begin position="12"/>
        <end position="59"/>
    </location>
</feature>
<proteinExistence type="predicted"/>
<dbReference type="SUPFAM" id="SSF46955">
    <property type="entry name" value="Putative DNA-binding domain"/>
    <property type="match status" value="1"/>
</dbReference>
<comment type="caution">
    <text evidence="2">The sequence shown here is derived from an EMBL/GenBank/DDBJ whole genome shotgun (WGS) entry which is preliminary data.</text>
</comment>
<name>A0A932MNH1_UNCTE</name>
<sequence>MTASRPEWPAFMSPSTAARFADVSRRTIFRWIEDGLPCARVNKVVRIRMEALEAWLAGQSPEEEISPAARAAAAELLGRIGKGLAGAGKAGR</sequence>
<dbReference type="Gene3D" id="1.10.10.10">
    <property type="entry name" value="Winged helix-like DNA-binding domain superfamily/Winged helix DNA-binding domain"/>
    <property type="match status" value="1"/>
</dbReference>
<gene>
    <name evidence="2" type="ORF">HYZ11_08220</name>
</gene>
<evidence type="ECO:0000259" key="1">
    <source>
        <dbReference type="Pfam" id="PF12728"/>
    </source>
</evidence>
<dbReference type="InterPro" id="IPR041657">
    <property type="entry name" value="HTH_17"/>
</dbReference>
<evidence type="ECO:0000313" key="3">
    <source>
        <dbReference type="Proteomes" id="UP000782312"/>
    </source>
</evidence>